<feature type="domain" description="Reverse transcriptase zinc-binding" evidence="1">
    <location>
        <begin position="1"/>
        <end position="66"/>
    </location>
</feature>
<feature type="non-terminal residue" evidence="2">
    <location>
        <position position="101"/>
    </location>
</feature>
<evidence type="ECO:0000313" key="2">
    <source>
        <dbReference type="EMBL" id="KAH1130170.1"/>
    </source>
</evidence>
<organism evidence="2 3">
    <name type="scientific">Gossypium stocksii</name>
    <dbReference type="NCBI Taxonomy" id="47602"/>
    <lineage>
        <taxon>Eukaryota</taxon>
        <taxon>Viridiplantae</taxon>
        <taxon>Streptophyta</taxon>
        <taxon>Embryophyta</taxon>
        <taxon>Tracheophyta</taxon>
        <taxon>Spermatophyta</taxon>
        <taxon>Magnoliopsida</taxon>
        <taxon>eudicotyledons</taxon>
        <taxon>Gunneridae</taxon>
        <taxon>Pentapetalae</taxon>
        <taxon>rosids</taxon>
        <taxon>malvids</taxon>
        <taxon>Malvales</taxon>
        <taxon>Malvaceae</taxon>
        <taxon>Malvoideae</taxon>
        <taxon>Gossypium</taxon>
    </lineage>
</organism>
<name>A0A9D4AJQ6_9ROSI</name>
<keyword evidence="3" id="KW-1185">Reference proteome</keyword>
<evidence type="ECO:0000313" key="3">
    <source>
        <dbReference type="Proteomes" id="UP000828251"/>
    </source>
</evidence>
<reference evidence="2 3" key="1">
    <citation type="journal article" date="2021" name="Plant Biotechnol. J.">
        <title>Multi-omics assisted identification of the key and species-specific regulatory components of drought-tolerant mechanisms in Gossypium stocksii.</title>
        <authorList>
            <person name="Yu D."/>
            <person name="Ke L."/>
            <person name="Zhang D."/>
            <person name="Wu Y."/>
            <person name="Sun Y."/>
            <person name="Mei J."/>
            <person name="Sun J."/>
            <person name="Sun Y."/>
        </authorList>
    </citation>
    <scope>NUCLEOTIDE SEQUENCE [LARGE SCALE GENOMIC DNA]</scope>
    <source>
        <strain evidence="3">cv. E1</strain>
        <tissue evidence="2">Leaf</tissue>
    </source>
</reference>
<protein>
    <recommendedName>
        <fullName evidence="1">Reverse transcriptase zinc-binding domain-containing protein</fullName>
    </recommendedName>
</protein>
<dbReference type="OrthoDB" id="1743286at2759"/>
<comment type="caution">
    <text evidence="2">The sequence shown here is derived from an EMBL/GenBank/DDBJ whole genome shotgun (WGS) entry which is preliminary data.</text>
</comment>
<dbReference type="Proteomes" id="UP000828251">
    <property type="component" value="Unassembled WGS sequence"/>
</dbReference>
<gene>
    <name evidence="2" type="ORF">J1N35_001548</name>
</gene>
<dbReference type="EMBL" id="JAIQCV010000001">
    <property type="protein sequence ID" value="KAH1130170.1"/>
    <property type="molecule type" value="Genomic_DNA"/>
</dbReference>
<proteinExistence type="predicted"/>
<accession>A0A9D4AJQ6</accession>
<sequence>MRPKTKQVLWSKLIWFPLHIPKHSLVLWMEILNRVPTNNKLLARRKNIGGRHKLYLAEQETHDHFLRVPVRAHSKWKKFCKHVYWIDNLSNGAMSYSWQFL</sequence>
<evidence type="ECO:0000259" key="1">
    <source>
        <dbReference type="Pfam" id="PF13966"/>
    </source>
</evidence>
<dbReference type="AlphaFoldDB" id="A0A9D4AJQ6"/>
<dbReference type="InterPro" id="IPR026960">
    <property type="entry name" value="RVT-Znf"/>
</dbReference>
<dbReference type="Pfam" id="PF13966">
    <property type="entry name" value="zf-RVT"/>
    <property type="match status" value="1"/>
</dbReference>